<sequence>MDPLSVVCSIATLIQVSSDVLRYIITAKGALKERKRLSEQILACEFVLLQFQHFTDNEDETPMWAEKLKPLEVPDKSLYRLRVALEAIKAKLEPTKGLEKALFTLKWPFTEKDVEKHISTIQSEMSLLQMALNTDCSKIIRELYRGQVNRDNQTLFYPGIPGAGKTILTSIKPEDLIANLLKQLAQVATYSKVFIIVDALNKCQETGGYRAIFLSELFNLQAECKLNLFAISRFVPEIAGCFKDSILLEIRASEQDVRRYIDSRISQLPSFLLAQLHLYSLTGKRSPKAVRTVLRNLPTGSNAYDDAYRDLIGRIEGQAPSQVELAKQIEDMVLKQWFPDAMAEIAEICVTYLSFSIFEVGPCQSDGHYARGTPVETKRLILDFLQTESKVSRQDVPGQVTGVHLAACFGLRDSIVALLKNGNKPDLKDTHGRTPLSYAAERGYEEVVALFLANEGVNPDSTDSALGWTPLWYAVAGGQVAVVRLLLGKPIANRVDPNFRDFEYGWTPLSWAVANGHDVIVKLLLDKAGAAERGHRAAVKILLEKDSTDLVSRSKFGRTLLWFARARGHEGIVELLMANDPDDPNLERFQYGQMPLWYTAENGQEAIVKALLRSGADPNSESSYGRTPLSYAAERGHEGIAKLLLENDNGVNSDSKSKNGRTPLSWAARFGHKAIVKLLLMRDDVDPNSKSNRERTPLSYAAERGHDAVVRLLVARDGVELSSKDSEYGRTPLL</sequence>
<feature type="repeat" description="ANK" evidence="1">
    <location>
        <begin position="431"/>
        <end position="464"/>
    </location>
</feature>
<comment type="caution">
    <text evidence="2">The sequence shown here is derived from an EMBL/GenBank/DDBJ whole genome shotgun (WGS) entry which is preliminary data.</text>
</comment>
<dbReference type="Gene3D" id="1.25.40.20">
    <property type="entry name" value="Ankyrin repeat-containing domain"/>
    <property type="match status" value="4"/>
</dbReference>
<dbReference type="SMART" id="SM00248">
    <property type="entry name" value="ANK"/>
    <property type="match status" value="9"/>
</dbReference>
<reference evidence="2" key="1">
    <citation type="journal article" date="2023" name="Mol. Phylogenet. Evol.">
        <title>Genome-scale phylogeny and comparative genomics of the fungal order Sordariales.</title>
        <authorList>
            <person name="Hensen N."/>
            <person name="Bonometti L."/>
            <person name="Westerberg I."/>
            <person name="Brannstrom I.O."/>
            <person name="Guillou S."/>
            <person name="Cros-Aarteil S."/>
            <person name="Calhoun S."/>
            <person name="Haridas S."/>
            <person name="Kuo A."/>
            <person name="Mondo S."/>
            <person name="Pangilinan J."/>
            <person name="Riley R."/>
            <person name="LaButti K."/>
            <person name="Andreopoulos B."/>
            <person name="Lipzen A."/>
            <person name="Chen C."/>
            <person name="Yan M."/>
            <person name="Daum C."/>
            <person name="Ng V."/>
            <person name="Clum A."/>
            <person name="Steindorff A."/>
            <person name="Ohm R.A."/>
            <person name="Martin F."/>
            <person name="Silar P."/>
            <person name="Natvig D.O."/>
            <person name="Lalanne C."/>
            <person name="Gautier V."/>
            <person name="Ament-Velasquez S.L."/>
            <person name="Kruys A."/>
            <person name="Hutchinson M.I."/>
            <person name="Powell A.J."/>
            <person name="Barry K."/>
            <person name="Miller A.N."/>
            <person name="Grigoriev I.V."/>
            <person name="Debuchy R."/>
            <person name="Gladieux P."/>
            <person name="Hiltunen Thoren M."/>
            <person name="Johannesson H."/>
        </authorList>
    </citation>
    <scope>NUCLEOTIDE SEQUENCE</scope>
    <source>
        <strain evidence="2">CBS 626.80</strain>
    </source>
</reference>
<dbReference type="PRINTS" id="PR01415">
    <property type="entry name" value="ANKYRIN"/>
</dbReference>
<dbReference type="InterPro" id="IPR002110">
    <property type="entry name" value="Ankyrin_rpt"/>
</dbReference>
<proteinExistence type="predicted"/>
<name>A0AAN6NJZ9_9PEZI</name>
<dbReference type="SUPFAM" id="SSF48403">
    <property type="entry name" value="Ankyrin repeat"/>
    <property type="match status" value="1"/>
</dbReference>
<feature type="repeat" description="ANK" evidence="1">
    <location>
        <begin position="659"/>
        <end position="692"/>
    </location>
</feature>
<dbReference type="PANTHER" id="PTHR46224">
    <property type="entry name" value="ANKYRIN REPEAT FAMILY PROTEIN"/>
    <property type="match status" value="1"/>
</dbReference>
<gene>
    <name evidence="2" type="ORF">QBC32DRAFT_374433</name>
</gene>
<evidence type="ECO:0000313" key="2">
    <source>
        <dbReference type="EMBL" id="KAK3947251.1"/>
    </source>
</evidence>
<evidence type="ECO:0000256" key="1">
    <source>
        <dbReference type="PROSITE-ProRule" id="PRU00023"/>
    </source>
</evidence>
<protein>
    <submittedName>
        <fullName evidence="2">Ankyrin-1</fullName>
    </submittedName>
</protein>
<dbReference type="PROSITE" id="PS50297">
    <property type="entry name" value="ANK_REP_REGION"/>
    <property type="match status" value="4"/>
</dbReference>
<evidence type="ECO:0000313" key="3">
    <source>
        <dbReference type="Proteomes" id="UP001303222"/>
    </source>
</evidence>
<dbReference type="Pfam" id="PF12796">
    <property type="entry name" value="Ank_2"/>
    <property type="match status" value="2"/>
</dbReference>
<keyword evidence="1" id="KW-0040">ANK repeat</keyword>
<reference evidence="2" key="2">
    <citation type="submission" date="2023-06" db="EMBL/GenBank/DDBJ databases">
        <authorList>
            <consortium name="Lawrence Berkeley National Laboratory"/>
            <person name="Mondo S.J."/>
            <person name="Hensen N."/>
            <person name="Bonometti L."/>
            <person name="Westerberg I."/>
            <person name="Brannstrom I.O."/>
            <person name="Guillou S."/>
            <person name="Cros-Aarteil S."/>
            <person name="Calhoun S."/>
            <person name="Haridas S."/>
            <person name="Kuo A."/>
            <person name="Pangilinan J."/>
            <person name="Riley R."/>
            <person name="Labutti K."/>
            <person name="Andreopoulos B."/>
            <person name="Lipzen A."/>
            <person name="Chen C."/>
            <person name="Yanf M."/>
            <person name="Daum C."/>
            <person name="Ng V."/>
            <person name="Clum A."/>
            <person name="Steindorff A."/>
            <person name="Ohm R."/>
            <person name="Martin F."/>
            <person name="Silar P."/>
            <person name="Natvig D."/>
            <person name="Lalanne C."/>
            <person name="Gautier V."/>
            <person name="Ament-Velasquez S.L."/>
            <person name="Kruys A."/>
            <person name="Hutchinson M.I."/>
            <person name="Powell A.J."/>
            <person name="Barry K."/>
            <person name="Miller A.N."/>
            <person name="Grigoriev I.V."/>
            <person name="Debuchy R."/>
            <person name="Gladieux P."/>
            <person name="Thoren M.H."/>
            <person name="Johannesson H."/>
        </authorList>
    </citation>
    <scope>NUCLEOTIDE SEQUENCE</scope>
    <source>
        <strain evidence="2">CBS 626.80</strain>
    </source>
</reference>
<dbReference type="Proteomes" id="UP001303222">
    <property type="component" value="Unassembled WGS sequence"/>
</dbReference>
<dbReference type="PANTHER" id="PTHR46224:SF64">
    <property type="entry name" value="IQ MOTIF AND ANKYRIN REPEAT DOMAIN-CONTAINING PROTEIN 1"/>
    <property type="match status" value="1"/>
</dbReference>
<feature type="repeat" description="ANK" evidence="1">
    <location>
        <begin position="591"/>
        <end position="623"/>
    </location>
</feature>
<dbReference type="InterPro" id="IPR036770">
    <property type="entry name" value="Ankyrin_rpt-contain_sf"/>
</dbReference>
<dbReference type="AlphaFoldDB" id="A0AAN6NJZ9"/>
<dbReference type="Pfam" id="PF00023">
    <property type="entry name" value="Ank"/>
    <property type="match status" value="2"/>
</dbReference>
<accession>A0AAN6NJZ9</accession>
<dbReference type="InterPro" id="IPR051616">
    <property type="entry name" value="Cul2-RING_E3_ligase_SR"/>
</dbReference>
<dbReference type="PROSITE" id="PS50088">
    <property type="entry name" value="ANK_REPEAT"/>
    <property type="match status" value="4"/>
</dbReference>
<keyword evidence="3" id="KW-1185">Reference proteome</keyword>
<dbReference type="EMBL" id="MU859382">
    <property type="protein sequence ID" value="KAK3947251.1"/>
    <property type="molecule type" value="Genomic_DNA"/>
</dbReference>
<feature type="repeat" description="ANK" evidence="1">
    <location>
        <begin position="624"/>
        <end position="656"/>
    </location>
</feature>
<organism evidence="2 3">
    <name type="scientific">Pseudoneurospora amorphoporcata</name>
    <dbReference type="NCBI Taxonomy" id="241081"/>
    <lineage>
        <taxon>Eukaryota</taxon>
        <taxon>Fungi</taxon>
        <taxon>Dikarya</taxon>
        <taxon>Ascomycota</taxon>
        <taxon>Pezizomycotina</taxon>
        <taxon>Sordariomycetes</taxon>
        <taxon>Sordariomycetidae</taxon>
        <taxon>Sordariales</taxon>
        <taxon>Sordariaceae</taxon>
        <taxon>Pseudoneurospora</taxon>
    </lineage>
</organism>